<gene>
    <name evidence="2" type="ORF">L484_003482</name>
</gene>
<dbReference type="SUPFAM" id="SSF46785">
    <property type="entry name" value="Winged helix' DNA-binding domain"/>
    <property type="match status" value="1"/>
</dbReference>
<name>W9QVU2_9ROSA</name>
<keyword evidence="3" id="KW-1185">Reference proteome</keyword>
<organism evidence="2 3">
    <name type="scientific">Morus notabilis</name>
    <dbReference type="NCBI Taxonomy" id="981085"/>
    <lineage>
        <taxon>Eukaryota</taxon>
        <taxon>Viridiplantae</taxon>
        <taxon>Streptophyta</taxon>
        <taxon>Embryophyta</taxon>
        <taxon>Tracheophyta</taxon>
        <taxon>Spermatophyta</taxon>
        <taxon>Magnoliopsida</taxon>
        <taxon>eudicotyledons</taxon>
        <taxon>Gunneridae</taxon>
        <taxon>Pentapetalae</taxon>
        <taxon>rosids</taxon>
        <taxon>fabids</taxon>
        <taxon>Rosales</taxon>
        <taxon>Moraceae</taxon>
        <taxon>Moreae</taxon>
        <taxon>Morus</taxon>
    </lineage>
</organism>
<dbReference type="InterPro" id="IPR036390">
    <property type="entry name" value="WH_DNA-bd_sf"/>
</dbReference>
<accession>W9QVU2</accession>
<dbReference type="InterPro" id="IPR012967">
    <property type="entry name" value="COMT_dimerisation"/>
</dbReference>
<dbReference type="STRING" id="981085.W9QVU2"/>
<dbReference type="EMBL" id="KE344254">
    <property type="protein sequence ID" value="EXB55625.1"/>
    <property type="molecule type" value="Genomic_DNA"/>
</dbReference>
<dbReference type="Gene3D" id="1.10.10.10">
    <property type="entry name" value="Winged helix-like DNA-binding domain superfamily/Winged helix DNA-binding domain"/>
    <property type="match status" value="1"/>
</dbReference>
<dbReference type="GO" id="GO:0008168">
    <property type="term" value="F:methyltransferase activity"/>
    <property type="evidence" value="ECO:0007669"/>
    <property type="project" value="UniProtKB-KW"/>
</dbReference>
<dbReference type="AlphaFoldDB" id="W9QVU2"/>
<evidence type="ECO:0000259" key="1">
    <source>
        <dbReference type="Pfam" id="PF08100"/>
    </source>
</evidence>
<proteinExistence type="predicted"/>
<keyword evidence="2" id="KW-0489">Methyltransferase</keyword>
<feature type="domain" description="O-methyltransferase dimerisation" evidence="1">
    <location>
        <begin position="15"/>
        <end position="83"/>
    </location>
</feature>
<evidence type="ECO:0000313" key="3">
    <source>
        <dbReference type="Proteomes" id="UP000030645"/>
    </source>
</evidence>
<dbReference type="InterPro" id="IPR016461">
    <property type="entry name" value="COMT-like"/>
</dbReference>
<dbReference type="PROSITE" id="PS51683">
    <property type="entry name" value="SAM_OMT_II"/>
    <property type="match status" value="1"/>
</dbReference>
<dbReference type="Proteomes" id="UP000030645">
    <property type="component" value="Unassembled WGS sequence"/>
</dbReference>
<dbReference type="PANTHER" id="PTHR11746">
    <property type="entry name" value="O-METHYLTRANSFERASE"/>
    <property type="match status" value="1"/>
</dbReference>
<sequence>MESNEASLRDQEEIWKYMLNHADSMAIKCAVELRIPDIINSHGGPMSLAQIAAAIPDTSSPDISCLTRIMRLLVHRNIFTAHQS</sequence>
<dbReference type="InterPro" id="IPR036388">
    <property type="entry name" value="WH-like_DNA-bd_sf"/>
</dbReference>
<protein>
    <submittedName>
        <fullName evidence="2">Eugenol O-methyltransferase</fullName>
    </submittedName>
</protein>
<evidence type="ECO:0000313" key="2">
    <source>
        <dbReference type="EMBL" id="EXB55625.1"/>
    </source>
</evidence>
<dbReference type="eggNOG" id="KOG3178">
    <property type="taxonomic scope" value="Eukaryota"/>
</dbReference>
<reference evidence="3" key="1">
    <citation type="submission" date="2013-01" db="EMBL/GenBank/DDBJ databases">
        <title>Draft Genome Sequence of a Mulberry Tree, Morus notabilis C.K. Schneid.</title>
        <authorList>
            <person name="He N."/>
            <person name="Zhao S."/>
        </authorList>
    </citation>
    <scope>NUCLEOTIDE SEQUENCE</scope>
</reference>
<dbReference type="Pfam" id="PF08100">
    <property type="entry name" value="Dimerisation"/>
    <property type="match status" value="1"/>
</dbReference>
<dbReference type="GO" id="GO:0032259">
    <property type="term" value="P:methylation"/>
    <property type="evidence" value="ECO:0007669"/>
    <property type="project" value="UniProtKB-KW"/>
</dbReference>
<keyword evidence="2" id="KW-0808">Transferase</keyword>
<dbReference type="GO" id="GO:0046983">
    <property type="term" value="F:protein dimerization activity"/>
    <property type="evidence" value="ECO:0007669"/>
    <property type="project" value="InterPro"/>
</dbReference>